<evidence type="ECO:0000256" key="5">
    <source>
        <dbReference type="ARBA" id="ARBA00022989"/>
    </source>
</evidence>
<evidence type="ECO:0000313" key="9">
    <source>
        <dbReference type="Proteomes" id="UP000753724"/>
    </source>
</evidence>
<comment type="subcellular location">
    <subcellularLocation>
        <location evidence="1">Cell membrane</location>
        <topology evidence="1">Multi-pass membrane protein</topology>
    </subcellularLocation>
</comment>
<evidence type="ECO:0000256" key="7">
    <source>
        <dbReference type="SAM" id="Phobius"/>
    </source>
</evidence>
<reference evidence="9" key="1">
    <citation type="submission" date="2020-01" db="EMBL/GenBank/DDBJ databases">
        <title>Sphingomonas sp. strain CSW-10.</title>
        <authorList>
            <person name="Chen W.-M."/>
        </authorList>
    </citation>
    <scope>NUCLEOTIDE SEQUENCE [LARGE SCALE GENOMIC DNA]</scope>
    <source>
        <strain evidence="9">FSY-8</strain>
    </source>
</reference>
<keyword evidence="3" id="KW-1003">Cell membrane</keyword>
<evidence type="ECO:0000256" key="3">
    <source>
        <dbReference type="ARBA" id="ARBA00022475"/>
    </source>
</evidence>
<comment type="caution">
    <text evidence="8">The sequence shown here is derived from an EMBL/GenBank/DDBJ whole genome shotgun (WGS) entry which is preliminary data.</text>
</comment>
<evidence type="ECO:0000313" key="8">
    <source>
        <dbReference type="EMBL" id="NBC36750.1"/>
    </source>
</evidence>
<dbReference type="EMBL" id="JAAAPO010000003">
    <property type="protein sequence ID" value="NBC36750.1"/>
    <property type="molecule type" value="Genomic_DNA"/>
</dbReference>
<evidence type="ECO:0000256" key="2">
    <source>
        <dbReference type="ARBA" id="ARBA00005779"/>
    </source>
</evidence>
<gene>
    <name evidence="8" type="ORF">GTZ99_09285</name>
</gene>
<keyword evidence="5 7" id="KW-1133">Transmembrane helix</keyword>
<dbReference type="Proteomes" id="UP000753724">
    <property type="component" value="Unassembled WGS sequence"/>
</dbReference>
<protein>
    <submittedName>
        <fullName evidence="8">DUF350 domain-containing protein</fullName>
    </submittedName>
</protein>
<organism evidence="8 9">
    <name type="scientific">Novosphingobium ovatum</name>
    <dbReference type="NCBI Taxonomy" id="1908523"/>
    <lineage>
        <taxon>Bacteria</taxon>
        <taxon>Pseudomonadati</taxon>
        <taxon>Pseudomonadota</taxon>
        <taxon>Alphaproteobacteria</taxon>
        <taxon>Sphingomonadales</taxon>
        <taxon>Sphingomonadaceae</taxon>
        <taxon>Novosphingobium</taxon>
    </lineage>
</organism>
<accession>A0ABW9XE13</accession>
<dbReference type="Pfam" id="PF03994">
    <property type="entry name" value="DUF350"/>
    <property type="match status" value="1"/>
</dbReference>
<keyword evidence="9" id="KW-1185">Reference proteome</keyword>
<feature type="transmembrane region" description="Helical" evidence="7">
    <location>
        <begin position="48"/>
        <end position="67"/>
    </location>
</feature>
<evidence type="ECO:0000256" key="4">
    <source>
        <dbReference type="ARBA" id="ARBA00022692"/>
    </source>
</evidence>
<proteinExistence type="inferred from homology"/>
<sequence length="69" mass="7258">MIDAEHLLASVIYAGLGILVLFIAFLLVDRLTPGDMWKEIIEKENKAVAMLAAAGALGLSIIIAAAIHG</sequence>
<dbReference type="RefSeq" id="WP_161718114.1">
    <property type="nucleotide sequence ID" value="NZ_JAAAPO010000003.1"/>
</dbReference>
<comment type="similarity">
    <text evidence="2">Belongs to the UPF0719 family.</text>
</comment>
<keyword evidence="4 7" id="KW-0812">Transmembrane</keyword>
<evidence type="ECO:0000256" key="1">
    <source>
        <dbReference type="ARBA" id="ARBA00004651"/>
    </source>
</evidence>
<evidence type="ECO:0000256" key="6">
    <source>
        <dbReference type="ARBA" id="ARBA00023136"/>
    </source>
</evidence>
<dbReference type="InterPro" id="IPR007140">
    <property type="entry name" value="DUF350"/>
</dbReference>
<name>A0ABW9XE13_9SPHN</name>
<feature type="transmembrane region" description="Helical" evidence="7">
    <location>
        <begin position="6"/>
        <end position="28"/>
    </location>
</feature>
<keyword evidence="6 7" id="KW-0472">Membrane</keyword>